<keyword evidence="2" id="KW-1185">Reference proteome</keyword>
<dbReference type="OrthoDB" id="535167at2759"/>
<protein>
    <recommendedName>
        <fullName evidence="3">Cilia- and flagella-associated protein 43</fullName>
    </recommendedName>
</protein>
<dbReference type="EMBL" id="BGZK01001060">
    <property type="protein sequence ID" value="GBP70035.1"/>
    <property type="molecule type" value="Genomic_DNA"/>
</dbReference>
<sequence length="484" mass="54922">MYYVEGDDISFESSPVDPLIVVFGEVRETYGMALLKHAGGKELINVGRVCLTHQIVSRVAFAPTGRHIVAAAMSAGHIFIYELSEDYKLNLVRYAEIGRGLADCFLMQVGEFMRAFCLVLFSDKYCIGERIACINAITGKDNKLTGKMQGPYSKLLPLSTPDTLLAIPHLSRQYHILGASTEKGGSGTVTVKIVSIIETGHDVRHFGGCATSTALITFGFDGCVILRQPHAPAEYDIKLIASHRYGWGFKQALVDGNSKYIMTLSQHKMLVIHYLNDRLPEIREDVRHEAVDPEIFETTHEIYILNNEDKTYLELQEEKKVREEAMDYKSQRTEIWKTFDQIQTKLVDLLEKNLTEIPLHQLPLSEFNLHSEAKKERLKQVKIAGEAEKEREDIRLKIEARIRAQDKVTAWIKKNCWDTMLSPRVKLFAIFSHYKRIQSRDPGRYLVPKIPGLYLAYPGIFEIAKNTSSLRSVVRCACALTLPR</sequence>
<evidence type="ECO:0000313" key="1">
    <source>
        <dbReference type="EMBL" id="GBP70035.1"/>
    </source>
</evidence>
<dbReference type="AlphaFoldDB" id="A0A4C1Y6H9"/>
<dbReference type="STRING" id="151549.A0A4C1Y6H9"/>
<dbReference type="Pfam" id="PF25828">
    <property type="entry name" value="CC_Cfap43"/>
    <property type="match status" value="1"/>
</dbReference>
<evidence type="ECO:0000313" key="2">
    <source>
        <dbReference type="Proteomes" id="UP000299102"/>
    </source>
</evidence>
<comment type="caution">
    <text evidence="1">The sequence shown here is derived from an EMBL/GenBank/DDBJ whole genome shotgun (WGS) entry which is preliminary data.</text>
</comment>
<reference evidence="1 2" key="1">
    <citation type="journal article" date="2019" name="Commun. Biol.">
        <title>The bagworm genome reveals a unique fibroin gene that provides high tensile strength.</title>
        <authorList>
            <person name="Kono N."/>
            <person name="Nakamura H."/>
            <person name="Ohtoshi R."/>
            <person name="Tomita M."/>
            <person name="Numata K."/>
            <person name="Arakawa K."/>
        </authorList>
    </citation>
    <scope>NUCLEOTIDE SEQUENCE [LARGE SCALE GENOMIC DNA]</scope>
</reference>
<organism evidence="1 2">
    <name type="scientific">Eumeta variegata</name>
    <name type="common">Bagworm moth</name>
    <name type="synonym">Eumeta japonica</name>
    <dbReference type="NCBI Taxonomy" id="151549"/>
    <lineage>
        <taxon>Eukaryota</taxon>
        <taxon>Metazoa</taxon>
        <taxon>Ecdysozoa</taxon>
        <taxon>Arthropoda</taxon>
        <taxon>Hexapoda</taxon>
        <taxon>Insecta</taxon>
        <taxon>Pterygota</taxon>
        <taxon>Neoptera</taxon>
        <taxon>Endopterygota</taxon>
        <taxon>Lepidoptera</taxon>
        <taxon>Glossata</taxon>
        <taxon>Ditrysia</taxon>
        <taxon>Tineoidea</taxon>
        <taxon>Psychidae</taxon>
        <taxon>Oiketicinae</taxon>
        <taxon>Eumeta</taxon>
    </lineage>
</organism>
<evidence type="ECO:0008006" key="3">
    <source>
        <dbReference type="Google" id="ProtNLM"/>
    </source>
</evidence>
<proteinExistence type="predicted"/>
<accession>A0A4C1Y6H9</accession>
<dbReference type="Proteomes" id="UP000299102">
    <property type="component" value="Unassembled WGS sequence"/>
</dbReference>
<gene>
    <name evidence="1" type="ORF">EVAR_46277_1</name>
</gene>
<name>A0A4C1Y6H9_EUMVA</name>